<name>A0A0R3Q9J2_9BILA</name>
<protein>
    <submittedName>
        <fullName evidence="1">Ovule protein</fullName>
    </submittedName>
</protein>
<dbReference type="AlphaFoldDB" id="A0A0R3Q9J2"/>
<accession>A0A0R3Q9J2</accession>
<sequence>LEKYRETVLILRLKLATPISLDCFSDYESEFFFSISVGFYVKLIFSTIKFT</sequence>
<evidence type="ECO:0000313" key="1">
    <source>
        <dbReference type="WBParaSite" id="BTMF_0000300001-mRNA-1"/>
    </source>
</evidence>
<dbReference type="WBParaSite" id="BTMF_0000300001-mRNA-1">
    <property type="protein sequence ID" value="BTMF_0000300001-mRNA-1"/>
    <property type="gene ID" value="BTMF_0000300001"/>
</dbReference>
<organism evidence="1">
    <name type="scientific">Brugia timori</name>
    <dbReference type="NCBI Taxonomy" id="42155"/>
    <lineage>
        <taxon>Eukaryota</taxon>
        <taxon>Metazoa</taxon>
        <taxon>Ecdysozoa</taxon>
        <taxon>Nematoda</taxon>
        <taxon>Chromadorea</taxon>
        <taxon>Rhabditida</taxon>
        <taxon>Spirurina</taxon>
        <taxon>Spiruromorpha</taxon>
        <taxon>Filarioidea</taxon>
        <taxon>Onchocercidae</taxon>
        <taxon>Brugia</taxon>
    </lineage>
</organism>
<proteinExistence type="predicted"/>
<reference evidence="1" key="1">
    <citation type="submission" date="2017-02" db="UniProtKB">
        <authorList>
            <consortium name="WormBaseParasite"/>
        </authorList>
    </citation>
    <scope>IDENTIFICATION</scope>
</reference>